<dbReference type="Pfam" id="PF07287">
    <property type="entry name" value="AtuA"/>
    <property type="match status" value="1"/>
</dbReference>
<dbReference type="PANTHER" id="PTHR47708:SF2">
    <property type="entry name" value="SI:CH73-132F6.5"/>
    <property type="match status" value="1"/>
</dbReference>
<proteinExistence type="predicted"/>
<evidence type="ECO:0000313" key="3">
    <source>
        <dbReference type="EMBL" id="CAG7722174.1"/>
    </source>
</evidence>
<keyword evidence="4" id="KW-1185">Reference proteome</keyword>
<accession>A0A8J2JUR0</accession>
<feature type="domain" description="Acyclic terpene utilisation N-terminal" evidence="1">
    <location>
        <begin position="44"/>
        <end position="478"/>
    </location>
</feature>
<organism evidence="3 4">
    <name type="scientific">Allacma fusca</name>
    <dbReference type="NCBI Taxonomy" id="39272"/>
    <lineage>
        <taxon>Eukaryota</taxon>
        <taxon>Metazoa</taxon>
        <taxon>Ecdysozoa</taxon>
        <taxon>Arthropoda</taxon>
        <taxon>Hexapoda</taxon>
        <taxon>Collembola</taxon>
        <taxon>Symphypleona</taxon>
        <taxon>Sminthuridae</taxon>
        <taxon>Allacma</taxon>
    </lineage>
</organism>
<dbReference type="Proteomes" id="UP000708208">
    <property type="component" value="Unassembled WGS sequence"/>
</dbReference>
<gene>
    <name evidence="3" type="ORF">AFUS01_LOCUS11336</name>
</gene>
<evidence type="ECO:0000259" key="2">
    <source>
        <dbReference type="Pfam" id="PF23544"/>
    </source>
</evidence>
<dbReference type="InterPro" id="IPR056362">
    <property type="entry name" value="AtuA-like_ferredoxin_dom"/>
</dbReference>
<dbReference type="EMBL" id="CAJVCH010086878">
    <property type="protein sequence ID" value="CAG7722174.1"/>
    <property type="molecule type" value="Genomic_DNA"/>
</dbReference>
<evidence type="ECO:0000259" key="1">
    <source>
        <dbReference type="Pfam" id="PF07287"/>
    </source>
</evidence>
<dbReference type="InterPro" id="IPR010839">
    <property type="entry name" value="AtuA_N"/>
</dbReference>
<dbReference type="OrthoDB" id="10265871at2759"/>
<dbReference type="Pfam" id="PF23544">
    <property type="entry name" value="AtuA_ferredoxin"/>
    <property type="match status" value="1"/>
</dbReference>
<dbReference type="AlphaFoldDB" id="A0A8J2JUR0"/>
<reference evidence="3" key="1">
    <citation type="submission" date="2021-06" db="EMBL/GenBank/DDBJ databases">
        <authorList>
            <person name="Hodson N. C."/>
            <person name="Mongue J. A."/>
            <person name="Jaron S. K."/>
        </authorList>
    </citation>
    <scope>NUCLEOTIDE SEQUENCE</scope>
</reference>
<dbReference type="PANTHER" id="PTHR47708">
    <property type="match status" value="1"/>
</dbReference>
<feature type="domain" description="AtuA-like ferredoxin-fold" evidence="2">
    <location>
        <begin position="522"/>
        <end position="624"/>
    </location>
</feature>
<comment type="caution">
    <text evidence="3">The sequence shown here is derived from an EMBL/GenBank/DDBJ whole genome shotgun (WGS) entry which is preliminary data.</text>
</comment>
<sequence>MNNFNNITKFSRLRKLLLQNPSVINPRRFFSVTPMTTNNSKDTVRIGCASGFWGDTPTAVSQLVNHGKLDFLVLDYLSEITMSLLVAAQRKSKDLGWCPDFAHSVGPLLGQIKRQGIKVVSNAGGINSIACMQTMSSIAKKSGVDIKIAVVLGDDVFHLRDTVTKEHCPDPTSITSMNAYLGAAPIRRALDLGADIVICGRCTDSALALGPLVHSFDWAWDDFDLISAGSLAGHLIECGAQATGGICTEWESVPGWENNGFPIAICDRSGKSIITKPDGTGGLVNRCTVAEQLLYEIHDPTAYVLPDSVCDLSHVQIAEQTNGVLVTGVRGLPPTDFYKIGGTYQDGWKCTTVSPVIGPKAADKALKTAEAIVARCRGIYKHLKMADFTSVYTHVLGTEQAYGEYARKAARDTREAVSWISVQHQDRNALEIFAREVASAGTGMAPGLTTIVGGRPKPSPVLKFFSYLQPKHELQITIKTSDGHEEVLEPTKIPTSSLEDLKLKSSISSQVSDAEFPSYSYKLSELAWTRSGDKGDSCNIGVIAKDPSSYPLLLASLTEDKVAKYFAHKSSPGKSLICKRYEVPGVHGLNFVLENSLGGGGIASLNCDPQGKAYGQMLLDMQVEKA</sequence>
<evidence type="ECO:0008006" key="5">
    <source>
        <dbReference type="Google" id="ProtNLM"/>
    </source>
</evidence>
<name>A0A8J2JUR0_9HEXA</name>
<protein>
    <recommendedName>
        <fullName evidence="5">Terpene utilization protein AtuA</fullName>
    </recommendedName>
</protein>
<evidence type="ECO:0000313" key="4">
    <source>
        <dbReference type="Proteomes" id="UP000708208"/>
    </source>
</evidence>